<reference evidence="2 3" key="1">
    <citation type="submission" date="2021-01" db="EMBL/GenBank/DDBJ databases">
        <title>Aequorivita sp. strain KX20305, a bacterium isolated from the sediment collected at a cold seep field in South China Sea.</title>
        <authorList>
            <person name="Zhang H."/>
            <person name="Li C."/>
        </authorList>
    </citation>
    <scope>NUCLEOTIDE SEQUENCE [LARGE SCALE GENOMIC DNA]</scope>
    <source>
        <strain evidence="2 3">KX20305</strain>
    </source>
</reference>
<evidence type="ECO:0000259" key="1">
    <source>
        <dbReference type="PROSITE" id="PS51186"/>
    </source>
</evidence>
<dbReference type="Proteomes" id="UP000629420">
    <property type="component" value="Chromosome"/>
</dbReference>
<accession>A0ABX7DPR1</accession>
<name>A0ABX7DPR1_9FLAO</name>
<dbReference type="PROSITE" id="PS51186">
    <property type="entry name" value="GNAT"/>
    <property type="match status" value="1"/>
</dbReference>
<organism evidence="2 3">
    <name type="scientific">Aequorivita iocasae</name>
    <dbReference type="NCBI Taxonomy" id="2803865"/>
    <lineage>
        <taxon>Bacteria</taxon>
        <taxon>Pseudomonadati</taxon>
        <taxon>Bacteroidota</taxon>
        <taxon>Flavobacteriia</taxon>
        <taxon>Flavobacteriales</taxon>
        <taxon>Flavobacteriaceae</taxon>
        <taxon>Aequorivita</taxon>
    </lineage>
</organism>
<dbReference type="InterPro" id="IPR016181">
    <property type="entry name" value="Acyl_CoA_acyltransferase"/>
</dbReference>
<dbReference type="PANTHER" id="PTHR43610">
    <property type="entry name" value="BLL6696 PROTEIN"/>
    <property type="match status" value="1"/>
</dbReference>
<feature type="domain" description="N-acetyltransferase" evidence="1">
    <location>
        <begin position="17"/>
        <end position="183"/>
    </location>
</feature>
<gene>
    <name evidence="2" type="ORF">JK629_10395</name>
</gene>
<dbReference type="SUPFAM" id="SSF55729">
    <property type="entry name" value="Acyl-CoA N-acyltransferases (Nat)"/>
    <property type="match status" value="1"/>
</dbReference>
<dbReference type="Gene3D" id="3.40.630.30">
    <property type="match status" value="1"/>
</dbReference>
<proteinExistence type="predicted"/>
<sequence>MQTFNFLQEYILENDRVRLRPLHHKDFELLLHFSEEQPELWKYSLQPASGSDNLKAYIDSAILGRKQETAYTFIVFDKRTQQIAGSTRFYDFQKNHNTVQLGYTWYGKEFQGTGINKQCKMLMLEFAFETLYLDRVEFRADAINQRSIAAMKSIGCTVEGILRNNCAAPTGRRDSIVLSILNDEWFGGVKEKLKAKIEIERKVSPQ</sequence>
<dbReference type="PANTHER" id="PTHR43610:SF1">
    <property type="entry name" value="N-ACETYLTRANSFERASE DOMAIN-CONTAINING PROTEIN"/>
    <property type="match status" value="1"/>
</dbReference>
<protein>
    <submittedName>
        <fullName evidence="2">GNAT family N-acetyltransferase</fullName>
    </submittedName>
</protein>
<dbReference type="RefSeq" id="WP_202335556.1">
    <property type="nucleotide sequence ID" value="NZ_CP068439.1"/>
</dbReference>
<evidence type="ECO:0000313" key="3">
    <source>
        <dbReference type="Proteomes" id="UP000629420"/>
    </source>
</evidence>
<keyword evidence="3" id="KW-1185">Reference proteome</keyword>
<dbReference type="InterPro" id="IPR000182">
    <property type="entry name" value="GNAT_dom"/>
</dbReference>
<evidence type="ECO:0000313" key="2">
    <source>
        <dbReference type="EMBL" id="QQX75742.1"/>
    </source>
</evidence>
<dbReference type="EMBL" id="CP068439">
    <property type="protein sequence ID" value="QQX75742.1"/>
    <property type="molecule type" value="Genomic_DNA"/>
</dbReference>
<dbReference type="Pfam" id="PF13302">
    <property type="entry name" value="Acetyltransf_3"/>
    <property type="match status" value="1"/>
</dbReference>